<evidence type="ECO:0000313" key="3">
    <source>
        <dbReference type="Proteomes" id="UP000255469"/>
    </source>
</evidence>
<protein>
    <recommendedName>
        <fullName evidence="4">Lipoprotein</fullName>
    </recommendedName>
</protein>
<dbReference type="GeneID" id="66710667"/>
<sequence>MKKLLVSFAAAMVLLTSCSTVKTVSDNGNQLRFTEAHNYFHIGKTTVPVMKKITSRTVLEKEFGEAATMGKDGEPTKIDFRRKFAIAFILPETNRKTDLSPLSLTVKGKNRLILKYKLKQGEELPFSTQPFFLIVVDRKYVDYAIEK</sequence>
<feature type="signal peptide" evidence="1">
    <location>
        <begin position="1"/>
        <end position="22"/>
    </location>
</feature>
<accession>A0A379E2U4</accession>
<dbReference type="EMBL" id="UGTM01000001">
    <property type="protein sequence ID" value="SUB87067.1"/>
    <property type="molecule type" value="Genomic_DNA"/>
</dbReference>
<organism evidence="2 3">
    <name type="scientific">Prevotella denticola</name>
    <dbReference type="NCBI Taxonomy" id="28129"/>
    <lineage>
        <taxon>Bacteria</taxon>
        <taxon>Pseudomonadati</taxon>
        <taxon>Bacteroidota</taxon>
        <taxon>Bacteroidia</taxon>
        <taxon>Bacteroidales</taxon>
        <taxon>Prevotellaceae</taxon>
        <taxon>Prevotella</taxon>
    </lineage>
</organism>
<reference evidence="2 3" key="1">
    <citation type="submission" date="2018-06" db="EMBL/GenBank/DDBJ databases">
        <authorList>
            <consortium name="Pathogen Informatics"/>
            <person name="Doyle S."/>
        </authorList>
    </citation>
    <scope>NUCLEOTIDE SEQUENCE [LARGE SCALE GENOMIC DNA]</scope>
    <source>
        <strain evidence="2 3">NCTC13067</strain>
    </source>
</reference>
<evidence type="ECO:0008006" key="4">
    <source>
        <dbReference type="Google" id="ProtNLM"/>
    </source>
</evidence>
<name>A0A379E2U4_9BACT</name>
<evidence type="ECO:0000313" key="2">
    <source>
        <dbReference type="EMBL" id="SUB87067.1"/>
    </source>
</evidence>
<gene>
    <name evidence="2" type="ORF">NCTC13067_00731</name>
</gene>
<dbReference type="RefSeq" id="WP_025067845.1">
    <property type="nucleotide sequence ID" value="NZ_CALKRA010000039.1"/>
</dbReference>
<evidence type="ECO:0000256" key="1">
    <source>
        <dbReference type="SAM" id="SignalP"/>
    </source>
</evidence>
<feature type="chain" id="PRO_5016565433" description="Lipoprotein" evidence="1">
    <location>
        <begin position="23"/>
        <end position="147"/>
    </location>
</feature>
<dbReference type="PROSITE" id="PS51257">
    <property type="entry name" value="PROKAR_LIPOPROTEIN"/>
    <property type="match status" value="1"/>
</dbReference>
<proteinExistence type="predicted"/>
<dbReference type="AlphaFoldDB" id="A0A379E2U4"/>
<dbReference type="Proteomes" id="UP000255469">
    <property type="component" value="Unassembled WGS sequence"/>
</dbReference>
<keyword evidence="1" id="KW-0732">Signal</keyword>